<comment type="subcellular location">
    <subcellularLocation>
        <location evidence="1">Membrane</location>
    </subcellularLocation>
</comment>
<evidence type="ECO:0000256" key="5">
    <source>
        <dbReference type="ARBA" id="ARBA00023237"/>
    </source>
</evidence>
<keyword evidence="4" id="KW-0472">Membrane</keyword>
<dbReference type="InterPro" id="IPR000184">
    <property type="entry name" value="Bac_surfAg_D15"/>
</dbReference>
<protein>
    <submittedName>
        <fullName evidence="7">Surface antigen</fullName>
    </submittedName>
</protein>
<keyword evidence="2" id="KW-0812">Transmembrane</keyword>
<dbReference type="Pfam" id="PF01103">
    <property type="entry name" value="Omp85"/>
    <property type="match status" value="1"/>
</dbReference>
<dbReference type="Proteomes" id="UP000199109">
    <property type="component" value="Unassembled WGS sequence"/>
</dbReference>
<dbReference type="RefSeq" id="WP_091871734.1">
    <property type="nucleotide sequence ID" value="NZ_FNAO01000008.1"/>
</dbReference>
<evidence type="ECO:0000256" key="3">
    <source>
        <dbReference type="ARBA" id="ARBA00022729"/>
    </source>
</evidence>
<evidence type="ECO:0000313" key="7">
    <source>
        <dbReference type="EMBL" id="SDE88298.1"/>
    </source>
</evidence>
<dbReference type="GO" id="GO:0019867">
    <property type="term" value="C:outer membrane"/>
    <property type="evidence" value="ECO:0007669"/>
    <property type="project" value="InterPro"/>
</dbReference>
<dbReference type="Gene3D" id="2.40.160.50">
    <property type="entry name" value="membrane protein fhac: a member of the omp85/tpsb transporter family"/>
    <property type="match status" value="1"/>
</dbReference>
<gene>
    <name evidence="7" type="ORF">SAMN05421636_108173</name>
</gene>
<keyword evidence="3" id="KW-0732">Signal</keyword>
<evidence type="ECO:0000256" key="1">
    <source>
        <dbReference type="ARBA" id="ARBA00004370"/>
    </source>
</evidence>
<evidence type="ECO:0000259" key="6">
    <source>
        <dbReference type="Pfam" id="PF01103"/>
    </source>
</evidence>
<dbReference type="PANTHER" id="PTHR12815:SF47">
    <property type="entry name" value="TRANSLOCATION AND ASSEMBLY MODULE SUBUNIT TAMA"/>
    <property type="match status" value="1"/>
</dbReference>
<feature type="domain" description="Bacterial surface antigen (D15)" evidence="6">
    <location>
        <begin position="422"/>
        <end position="844"/>
    </location>
</feature>
<dbReference type="InterPro" id="IPR039910">
    <property type="entry name" value="D15-like"/>
</dbReference>
<name>A0A1G7GJF2_9FLAO</name>
<sequence length="866" mass="99592">MGISFPFTSNTAKISLLFLVVVFNACNTLKRVGENQLLLKKNEITVDSAEVKNADVESLIVQEPNRTILGYPLRLNLYNLAKQNPDSSYQSWLHRKEKRQQRLINILSKKQVDRLGESFLVKGINEWLKKTGEEPVILDTLKSRRTLERLKAYYDSKGYFNSNTTYKIDTIPKRQRAIMDYKIELGEPFTIDSVSRQIVSEAVDSIYALNTTDSFVKKGDQFDLAKFGAERERLSNIFRNTGVYNFQESSISYDIATDTTKLADDQKMNIELNIDNFKKRGDSAITTAPYQVYRFNRINIYTDYLFDERDRNQKFIRFKDYTIFYRDKLRFNPNTLANAVFFEQDSVYRDIDRTRTYRQITNLGVFKYPTITPVPNEEEATLDTNIYLASRPRYSLGMSFELTRSSIQQVGLALNPSLQARNLFGGAENLSISGRVSIGNSNDRSIIDNRFFNVQEFGADANLDIPSIWFPFFNTKKIIPSYTLPRTRISLGTSFQKNIGLDKQAFNTVLGYNWIPSDHIKHNVELLNVQFVRNVNTDRFFSVYRNSFEQLNDIAIADKYRNDPSLTEFYEPRVESEDPRLNIPQGTTDFTNAILSRQVPATTTDFDAVSRIEERRQRLTENNLIFTSNYTLNYTSRNGLTDNKFFQFRFKLESAGNLLSGISALIPFDENENGNSLIFNVPYSQYVKTELDYVKYWSVSRTSVLAFRSFFGIAVPYGNSNNIPFVRSYFAGGANDIRAWSPYSLGPGRIDAINDFNEANLKLSLNLEYRFPLFGSFKGALFADAGNIWNVLDNVEDPEATFTGLDSLEDIALGTGFGLRYDFTFFVLRADLGFKTYNPANEISKRWFADYNFKNAVLQIGINYPF</sequence>
<proteinExistence type="predicted"/>
<dbReference type="OrthoDB" id="9814535at2"/>
<accession>A0A1G7GJF2</accession>
<evidence type="ECO:0000256" key="4">
    <source>
        <dbReference type="ARBA" id="ARBA00023136"/>
    </source>
</evidence>
<keyword evidence="8" id="KW-1185">Reference proteome</keyword>
<dbReference type="PANTHER" id="PTHR12815">
    <property type="entry name" value="SORTING AND ASSEMBLY MACHINERY SAMM50 PROTEIN FAMILY MEMBER"/>
    <property type="match status" value="1"/>
</dbReference>
<dbReference type="STRING" id="641691.SAMN05421636_108173"/>
<dbReference type="EMBL" id="FNAO01000008">
    <property type="protein sequence ID" value="SDE88298.1"/>
    <property type="molecule type" value="Genomic_DNA"/>
</dbReference>
<organism evidence="7 8">
    <name type="scientific">Pricia antarctica</name>
    <dbReference type="NCBI Taxonomy" id="641691"/>
    <lineage>
        <taxon>Bacteria</taxon>
        <taxon>Pseudomonadati</taxon>
        <taxon>Bacteroidota</taxon>
        <taxon>Flavobacteriia</taxon>
        <taxon>Flavobacteriales</taxon>
        <taxon>Flavobacteriaceae</taxon>
        <taxon>Pricia</taxon>
    </lineage>
</organism>
<keyword evidence="5" id="KW-0998">Cell outer membrane</keyword>
<evidence type="ECO:0000313" key="8">
    <source>
        <dbReference type="Proteomes" id="UP000199109"/>
    </source>
</evidence>
<evidence type="ECO:0000256" key="2">
    <source>
        <dbReference type="ARBA" id="ARBA00022692"/>
    </source>
</evidence>
<reference evidence="7 8" key="1">
    <citation type="submission" date="2016-10" db="EMBL/GenBank/DDBJ databases">
        <authorList>
            <person name="de Groot N.N."/>
        </authorList>
    </citation>
    <scope>NUCLEOTIDE SEQUENCE [LARGE SCALE GENOMIC DNA]</scope>
    <source>
        <strain evidence="7 8">DSM 23421</strain>
    </source>
</reference>
<dbReference type="AlphaFoldDB" id="A0A1G7GJF2"/>